<dbReference type="AlphaFoldDB" id="A0A917DEB2"/>
<reference evidence="3" key="1">
    <citation type="journal article" date="2014" name="Int. J. Syst. Evol. Microbiol.">
        <title>Complete genome sequence of Corynebacterium casei LMG S-19264T (=DSM 44701T), isolated from a smear-ripened cheese.</title>
        <authorList>
            <consortium name="US DOE Joint Genome Institute (JGI-PGF)"/>
            <person name="Walter F."/>
            <person name="Albersmeier A."/>
            <person name="Kalinowski J."/>
            <person name="Ruckert C."/>
        </authorList>
    </citation>
    <scope>NUCLEOTIDE SEQUENCE</scope>
    <source>
        <strain evidence="3">CGMCC 1.15493</strain>
    </source>
</reference>
<evidence type="ECO:0000313" key="3">
    <source>
        <dbReference type="EMBL" id="GGD31267.1"/>
    </source>
</evidence>
<dbReference type="EMBL" id="BMJJ01000010">
    <property type="protein sequence ID" value="GGD31267.1"/>
    <property type="molecule type" value="Genomic_DNA"/>
</dbReference>
<dbReference type="InterPro" id="IPR005119">
    <property type="entry name" value="LysR_subst-bd"/>
</dbReference>
<sequence>MPFIEEFLVRWPETQVEASFTDRMVDLLDEGFDLAIRFSGIPPDSRLVSRVLARDRYLLVASSDYVLRNGQPNDLSELAKHTCLAFSSRGYRQRWRFSDPTGNWNTVPIQCRLRIDSGEALHNGIMRGLGIALMPYFLVSEEVQSGSFVHILPSVMTEEIEIRCIYPSKRLLEPRVRRFIDLLATGLKL</sequence>
<dbReference type="Pfam" id="PF03466">
    <property type="entry name" value="LysR_substrate"/>
    <property type="match status" value="1"/>
</dbReference>
<dbReference type="Proteomes" id="UP000613160">
    <property type="component" value="Unassembled WGS sequence"/>
</dbReference>
<dbReference type="SUPFAM" id="SSF53850">
    <property type="entry name" value="Periplasmic binding protein-like II"/>
    <property type="match status" value="1"/>
</dbReference>
<accession>A0A917DEB2</accession>
<dbReference type="PANTHER" id="PTHR30537:SF5">
    <property type="entry name" value="HTH-TYPE TRANSCRIPTIONAL ACTIVATOR TTDR-RELATED"/>
    <property type="match status" value="1"/>
</dbReference>
<dbReference type="GO" id="GO:0006351">
    <property type="term" value="P:DNA-templated transcription"/>
    <property type="evidence" value="ECO:0007669"/>
    <property type="project" value="TreeGrafter"/>
</dbReference>
<dbReference type="PANTHER" id="PTHR30537">
    <property type="entry name" value="HTH-TYPE TRANSCRIPTIONAL REGULATOR"/>
    <property type="match status" value="1"/>
</dbReference>
<gene>
    <name evidence="3" type="ORF">GCM10011335_37830</name>
</gene>
<name>A0A917DEB2_9HYPH</name>
<dbReference type="CDD" id="cd08422">
    <property type="entry name" value="PBP2_CrgA_like"/>
    <property type="match status" value="1"/>
</dbReference>
<dbReference type="InterPro" id="IPR058163">
    <property type="entry name" value="LysR-type_TF_proteobact-type"/>
</dbReference>
<evidence type="ECO:0000313" key="4">
    <source>
        <dbReference type="Proteomes" id="UP000613160"/>
    </source>
</evidence>
<comment type="caution">
    <text evidence="3">The sequence shown here is derived from an EMBL/GenBank/DDBJ whole genome shotgun (WGS) entry which is preliminary data.</text>
</comment>
<evidence type="ECO:0000256" key="1">
    <source>
        <dbReference type="ARBA" id="ARBA00009437"/>
    </source>
</evidence>
<organism evidence="3 4">
    <name type="scientific">Aureimonas glaciei</name>
    <dbReference type="NCBI Taxonomy" id="1776957"/>
    <lineage>
        <taxon>Bacteria</taxon>
        <taxon>Pseudomonadati</taxon>
        <taxon>Pseudomonadota</taxon>
        <taxon>Alphaproteobacteria</taxon>
        <taxon>Hyphomicrobiales</taxon>
        <taxon>Aurantimonadaceae</taxon>
        <taxon>Aureimonas</taxon>
    </lineage>
</organism>
<dbReference type="GO" id="GO:0003700">
    <property type="term" value="F:DNA-binding transcription factor activity"/>
    <property type="evidence" value="ECO:0007669"/>
    <property type="project" value="TreeGrafter"/>
</dbReference>
<proteinExistence type="inferred from homology"/>
<evidence type="ECO:0000259" key="2">
    <source>
        <dbReference type="Pfam" id="PF03466"/>
    </source>
</evidence>
<reference evidence="3" key="2">
    <citation type="submission" date="2020-09" db="EMBL/GenBank/DDBJ databases">
        <authorList>
            <person name="Sun Q."/>
            <person name="Zhou Y."/>
        </authorList>
    </citation>
    <scope>NUCLEOTIDE SEQUENCE</scope>
    <source>
        <strain evidence="3">CGMCC 1.15493</strain>
    </source>
</reference>
<dbReference type="Gene3D" id="3.40.190.10">
    <property type="entry name" value="Periplasmic binding protein-like II"/>
    <property type="match status" value="2"/>
</dbReference>
<protein>
    <recommendedName>
        <fullName evidence="2">LysR substrate-binding domain-containing protein</fullName>
    </recommendedName>
</protein>
<dbReference type="GO" id="GO:0043565">
    <property type="term" value="F:sequence-specific DNA binding"/>
    <property type="evidence" value="ECO:0007669"/>
    <property type="project" value="TreeGrafter"/>
</dbReference>
<comment type="similarity">
    <text evidence="1">Belongs to the LysR transcriptional regulatory family.</text>
</comment>
<feature type="domain" description="LysR substrate-binding" evidence="2">
    <location>
        <begin position="1"/>
        <end position="185"/>
    </location>
</feature>
<keyword evidence="4" id="KW-1185">Reference proteome</keyword>